<proteinExistence type="predicted"/>
<reference evidence="1 2" key="1">
    <citation type="submission" date="2020-08" db="EMBL/GenBank/DDBJ databases">
        <title>Genome sequence of Sphingomonas sediminicola KACC 15039T.</title>
        <authorList>
            <person name="Hyun D.-W."/>
            <person name="Bae J.-W."/>
        </authorList>
    </citation>
    <scope>NUCLEOTIDE SEQUENCE [LARGE SCALE GENOMIC DNA]</scope>
    <source>
        <strain evidence="1 2">KACC 15039</strain>
    </source>
</reference>
<name>A0ABX6T9L1_9SPHN</name>
<keyword evidence="2" id="KW-1185">Reference proteome</keyword>
<dbReference type="Pfam" id="PF09694">
    <property type="entry name" value="Gcw_chp"/>
    <property type="match status" value="1"/>
</dbReference>
<protein>
    <recommendedName>
        <fullName evidence="3">Cellulose biosynthesis protein BcsS</fullName>
    </recommendedName>
</protein>
<dbReference type="InterPro" id="IPR010239">
    <property type="entry name" value="CHP02001"/>
</dbReference>
<sequence>MSVFSEARFRGYSLSAGRPVASLDLSYDYPGGLYGGLSAAVVMGGEDSVRPLGLVLNGGYAKRLSSGLVLDAGVVHAAYAKYAARASGSSYTELYAGVTHKFLSSRITFAPHYFEHGASTLYGEVDANVTPFRKLHLNGHFGALFPISYNDESESPDVQYDWRVGAAREFGGVSLHLIWSGGGPGKDFYRGRYHDRNALIVGLSCPL</sequence>
<evidence type="ECO:0000313" key="1">
    <source>
        <dbReference type="EMBL" id="QNP45913.1"/>
    </source>
</evidence>
<evidence type="ECO:0000313" key="2">
    <source>
        <dbReference type="Proteomes" id="UP000516105"/>
    </source>
</evidence>
<evidence type="ECO:0008006" key="3">
    <source>
        <dbReference type="Google" id="ProtNLM"/>
    </source>
</evidence>
<dbReference type="EMBL" id="CP060782">
    <property type="protein sequence ID" value="QNP45913.1"/>
    <property type="molecule type" value="Genomic_DNA"/>
</dbReference>
<gene>
    <name evidence="1" type="ORF">H9L14_00975</name>
</gene>
<accession>A0ABX6T9L1</accession>
<organism evidence="1 2">
    <name type="scientific">Sphingomonas sediminicola</name>
    <dbReference type="NCBI Taxonomy" id="386874"/>
    <lineage>
        <taxon>Bacteria</taxon>
        <taxon>Pseudomonadati</taxon>
        <taxon>Pseudomonadota</taxon>
        <taxon>Alphaproteobacteria</taxon>
        <taxon>Sphingomonadales</taxon>
        <taxon>Sphingomonadaceae</taxon>
        <taxon>Sphingomonas</taxon>
    </lineage>
</organism>
<dbReference type="Proteomes" id="UP000516105">
    <property type="component" value="Chromosome"/>
</dbReference>
<dbReference type="NCBIfam" id="TIGR02001">
    <property type="entry name" value="gcw_chp"/>
    <property type="match status" value="1"/>
</dbReference>